<reference evidence="3" key="1">
    <citation type="submission" date="2016-10" db="EMBL/GenBank/DDBJ databases">
        <authorList>
            <person name="Varghese N."/>
            <person name="Submissions S."/>
        </authorList>
    </citation>
    <scope>NUCLEOTIDE SEQUENCE [LARGE SCALE GENOMIC DNA]</scope>
    <source>
        <strain evidence="3">DSM 19482</strain>
    </source>
</reference>
<dbReference type="EMBL" id="FTPU01000005">
    <property type="protein sequence ID" value="SIT96044.1"/>
    <property type="molecule type" value="Genomic_DNA"/>
</dbReference>
<dbReference type="STRING" id="1121284.SAMN05660493_00716"/>
<dbReference type="OrthoDB" id="6399948at2"/>
<dbReference type="AlphaFoldDB" id="A0A1U7PU56"/>
<dbReference type="InterPro" id="IPR045651">
    <property type="entry name" value="DUF6398"/>
</dbReference>
<sequence length="167" mass="19623">MEKNKIKERENELLDLVRIFCSQKLDKEYLFLCEKLVKKMGRKRDIPFKSGKLEIWAAAIIHAIGSINFLFDKSFQPYLKSDEINEFFQTKSSTVSTKSRQIRNMFDLWYFSPEFSTKKMSNDNPFNDMVMIDGMIAPVSELPEELQILLKNERANGRDLEFTTDSE</sequence>
<evidence type="ECO:0000259" key="1">
    <source>
        <dbReference type="Pfam" id="PF19935"/>
    </source>
</evidence>
<evidence type="ECO:0000313" key="3">
    <source>
        <dbReference type="Proteomes" id="UP000187261"/>
    </source>
</evidence>
<organism evidence="2 3">
    <name type="scientific">Epilithonimonas bovis DSM 19482</name>
    <dbReference type="NCBI Taxonomy" id="1121284"/>
    <lineage>
        <taxon>Bacteria</taxon>
        <taxon>Pseudomonadati</taxon>
        <taxon>Bacteroidota</taxon>
        <taxon>Flavobacteriia</taxon>
        <taxon>Flavobacteriales</taxon>
        <taxon>Weeksellaceae</taxon>
        <taxon>Chryseobacterium group</taxon>
        <taxon>Epilithonimonas</taxon>
    </lineage>
</organism>
<dbReference type="RefSeq" id="WP_076782103.1">
    <property type="nucleotide sequence ID" value="NZ_FTPU01000005.1"/>
</dbReference>
<name>A0A1U7PU56_9FLAO</name>
<evidence type="ECO:0000313" key="2">
    <source>
        <dbReference type="EMBL" id="SIT96044.1"/>
    </source>
</evidence>
<gene>
    <name evidence="2" type="ORF">SAMN05660493_00716</name>
</gene>
<dbReference type="Pfam" id="PF19935">
    <property type="entry name" value="DUF6398"/>
    <property type="match status" value="1"/>
</dbReference>
<protein>
    <recommendedName>
        <fullName evidence="1">DUF6398 domain-containing protein</fullName>
    </recommendedName>
</protein>
<keyword evidence="3" id="KW-1185">Reference proteome</keyword>
<dbReference type="Proteomes" id="UP000187261">
    <property type="component" value="Unassembled WGS sequence"/>
</dbReference>
<proteinExistence type="predicted"/>
<accession>A0A1U7PU56</accession>
<feature type="domain" description="DUF6398" evidence="1">
    <location>
        <begin position="12"/>
        <end position="117"/>
    </location>
</feature>